<dbReference type="EMBL" id="FRCK01000007">
    <property type="protein sequence ID" value="SHM33093.1"/>
    <property type="molecule type" value="Genomic_DNA"/>
</dbReference>
<dbReference type="AlphaFoldDB" id="A0A1M7HXN1"/>
<evidence type="ECO:0008006" key="3">
    <source>
        <dbReference type="Google" id="ProtNLM"/>
    </source>
</evidence>
<accession>A0A1M7HXN1</accession>
<evidence type="ECO:0000313" key="1">
    <source>
        <dbReference type="EMBL" id="SHM33093.1"/>
    </source>
</evidence>
<organism evidence="1 2">
    <name type="scientific">Paracoccus solventivorans</name>
    <dbReference type="NCBI Taxonomy" id="53463"/>
    <lineage>
        <taxon>Bacteria</taxon>
        <taxon>Pseudomonadati</taxon>
        <taxon>Pseudomonadota</taxon>
        <taxon>Alphaproteobacteria</taxon>
        <taxon>Rhodobacterales</taxon>
        <taxon>Paracoccaceae</taxon>
        <taxon>Paracoccus</taxon>
    </lineage>
</organism>
<name>A0A1M7HXN1_9RHOB</name>
<proteinExistence type="predicted"/>
<dbReference type="Proteomes" id="UP000184444">
    <property type="component" value="Unassembled WGS sequence"/>
</dbReference>
<reference evidence="2" key="1">
    <citation type="submission" date="2016-11" db="EMBL/GenBank/DDBJ databases">
        <authorList>
            <person name="Varghese N."/>
            <person name="Submissions S."/>
        </authorList>
    </citation>
    <scope>NUCLEOTIDE SEQUENCE [LARGE SCALE GENOMIC DNA]</scope>
    <source>
        <strain evidence="2">DSM 6637</strain>
    </source>
</reference>
<sequence>MTGFSANDRASLMAAPFVGPRVVQRLEEAGFSDLATLARADAGVICAQIAASLGTTCWANSPQARRAIENAIAVARAAS</sequence>
<gene>
    <name evidence="1" type="ORF">SAMN05444389_10770</name>
</gene>
<dbReference type="STRING" id="53463.SAMN05444389_10770"/>
<evidence type="ECO:0000313" key="2">
    <source>
        <dbReference type="Proteomes" id="UP000184444"/>
    </source>
</evidence>
<keyword evidence="2" id="KW-1185">Reference proteome</keyword>
<protein>
    <recommendedName>
        <fullName evidence="3">Pathogenicity locus</fullName>
    </recommendedName>
</protein>